<protein>
    <submittedName>
        <fullName evidence="1">Uncharacterized protein</fullName>
    </submittedName>
</protein>
<accession>A0ACC7NUY7</accession>
<reference evidence="1" key="1">
    <citation type="submission" date="2024-12" db="EMBL/GenBank/DDBJ databases">
        <authorList>
            <person name="Wu N."/>
        </authorList>
    </citation>
    <scope>NUCLEOTIDE SEQUENCE</scope>
    <source>
        <strain evidence="1">P15</strain>
    </source>
</reference>
<dbReference type="EMBL" id="JBJURJ010000005">
    <property type="protein sequence ID" value="MFM9328533.1"/>
    <property type="molecule type" value="Genomic_DNA"/>
</dbReference>
<evidence type="ECO:0000313" key="2">
    <source>
        <dbReference type="Proteomes" id="UP001631969"/>
    </source>
</evidence>
<organism evidence="1 2">
    <name type="scientific">Paenibacillus mesotrionivorans</name>
    <dbReference type="NCBI Taxonomy" id="3160968"/>
    <lineage>
        <taxon>Bacteria</taxon>
        <taxon>Bacillati</taxon>
        <taxon>Bacillota</taxon>
        <taxon>Bacilli</taxon>
        <taxon>Bacillales</taxon>
        <taxon>Paenibacillaceae</taxon>
        <taxon>Paenibacillus</taxon>
    </lineage>
</organism>
<keyword evidence="2" id="KW-1185">Reference proteome</keyword>
<evidence type="ECO:0000313" key="1">
    <source>
        <dbReference type="EMBL" id="MFM9328533.1"/>
    </source>
</evidence>
<sequence length="74" mass="8455">MTLANCKHCGILFLRGKSDYCSECQTSHDRMYMKLRDYVRSHPQSTVMDAHAKTGIPVSKLLELGSEEFTPFSR</sequence>
<comment type="caution">
    <text evidence="1">The sequence shown here is derived from an EMBL/GenBank/DDBJ whole genome shotgun (WGS) entry which is preliminary data.</text>
</comment>
<gene>
    <name evidence="1" type="ORF">ACI1P1_09560</name>
</gene>
<proteinExistence type="predicted"/>
<name>A0ACC7NUY7_9BACL</name>
<dbReference type="Proteomes" id="UP001631969">
    <property type="component" value="Unassembled WGS sequence"/>
</dbReference>